<protein>
    <submittedName>
        <fullName evidence="2">Uncharacterized protein</fullName>
    </submittedName>
</protein>
<sequence length="476" mass="54602">MVPVRHPGAAPTLKRERFVLQDEEFKTVFGHDRVEGSRLLELFYPQRLPHQEDQDSARKEAKDLFCKEFFCSQMLWYGIRFKERARAPNLEQRLRTAVEDGKCAHTDKNVLQLELNMRSSKTYANKLLVWKRKVEEWTWSRTPAEDKATQDIDRFISFYFLDSKGEPDRKKQPEPMFLCNHKNRCQLYEKVKHVPGLVALSVGEGERKALCIGWDLEVVQDEAQNIDNESRDELEAEKRDNWDKILNDHIEFVDLVETRGPEVDPESMQPVDLQKCKGSYTIRCEAVEKEWPSQRFFTLDIADGDDPLRTGSSIAMGWLEMSTLEGTMLLSLDQESLDAYTQGTSAGEDEADKNDEEEVAEDNTVPGNKRNAASANNLRMRPSKKARIDEPAPVLPAPVLRIYLRLRGQESEEGNILSDPKKGHIDFLDDTYTSFNGVVDLPYVNVEVTFEGFKTSDAAKKCPKPWETSSDKKDAE</sequence>
<evidence type="ECO:0000313" key="2">
    <source>
        <dbReference type="EMBL" id="KAK8057299.1"/>
    </source>
</evidence>
<feature type="region of interest" description="Disordered" evidence="1">
    <location>
        <begin position="457"/>
        <end position="476"/>
    </location>
</feature>
<evidence type="ECO:0000313" key="3">
    <source>
        <dbReference type="Proteomes" id="UP001446871"/>
    </source>
</evidence>
<gene>
    <name evidence="2" type="ORF">PG996_011236</name>
</gene>
<organism evidence="2 3">
    <name type="scientific">Apiospora saccharicola</name>
    <dbReference type="NCBI Taxonomy" id="335842"/>
    <lineage>
        <taxon>Eukaryota</taxon>
        <taxon>Fungi</taxon>
        <taxon>Dikarya</taxon>
        <taxon>Ascomycota</taxon>
        <taxon>Pezizomycotina</taxon>
        <taxon>Sordariomycetes</taxon>
        <taxon>Xylariomycetidae</taxon>
        <taxon>Amphisphaeriales</taxon>
        <taxon>Apiosporaceae</taxon>
        <taxon>Apiospora</taxon>
    </lineage>
</organism>
<comment type="caution">
    <text evidence="2">The sequence shown here is derived from an EMBL/GenBank/DDBJ whole genome shotgun (WGS) entry which is preliminary data.</text>
</comment>
<proteinExistence type="predicted"/>
<dbReference type="Proteomes" id="UP001446871">
    <property type="component" value="Unassembled WGS sequence"/>
</dbReference>
<dbReference type="EMBL" id="JAQQWM010000007">
    <property type="protein sequence ID" value="KAK8057299.1"/>
    <property type="molecule type" value="Genomic_DNA"/>
</dbReference>
<name>A0ABR1UEH1_9PEZI</name>
<accession>A0ABR1UEH1</accession>
<evidence type="ECO:0000256" key="1">
    <source>
        <dbReference type="SAM" id="MobiDB-lite"/>
    </source>
</evidence>
<feature type="region of interest" description="Disordered" evidence="1">
    <location>
        <begin position="342"/>
        <end position="387"/>
    </location>
</feature>
<keyword evidence="3" id="KW-1185">Reference proteome</keyword>
<feature type="compositionally biased region" description="Acidic residues" evidence="1">
    <location>
        <begin position="347"/>
        <end position="361"/>
    </location>
</feature>
<reference evidence="2 3" key="1">
    <citation type="submission" date="2023-01" db="EMBL/GenBank/DDBJ databases">
        <title>Analysis of 21 Apiospora genomes using comparative genomics revels a genus with tremendous synthesis potential of carbohydrate active enzymes and secondary metabolites.</title>
        <authorList>
            <person name="Sorensen T."/>
        </authorList>
    </citation>
    <scope>NUCLEOTIDE SEQUENCE [LARGE SCALE GENOMIC DNA]</scope>
    <source>
        <strain evidence="2 3">CBS 83171</strain>
    </source>
</reference>